<evidence type="ECO:0000313" key="2">
    <source>
        <dbReference type="EMBL" id="WMV13741.1"/>
    </source>
</evidence>
<dbReference type="AlphaFoldDB" id="A0AAF0PZC6"/>
<organism evidence="2 3">
    <name type="scientific">Solanum verrucosum</name>
    <dbReference type="NCBI Taxonomy" id="315347"/>
    <lineage>
        <taxon>Eukaryota</taxon>
        <taxon>Viridiplantae</taxon>
        <taxon>Streptophyta</taxon>
        <taxon>Embryophyta</taxon>
        <taxon>Tracheophyta</taxon>
        <taxon>Spermatophyta</taxon>
        <taxon>Magnoliopsida</taxon>
        <taxon>eudicotyledons</taxon>
        <taxon>Gunneridae</taxon>
        <taxon>Pentapetalae</taxon>
        <taxon>asterids</taxon>
        <taxon>lamiids</taxon>
        <taxon>Solanales</taxon>
        <taxon>Solanaceae</taxon>
        <taxon>Solanoideae</taxon>
        <taxon>Solaneae</taxon>
        <taxon>Solanum</taxon>
    </lineage>
</organism>
<dbReference type="PANTHER" id="PTHR37984:SF5">
    <property type="entry name" value="PROTEIN NYNRIN-LIKE"/>
    <property type="match status" value="1"/>
</dbReference>
<evidence type="ECO:0000259" key="1">
    <source>
        <dbReference type="Pfam" id="PF17921"/>
    </source>
</evidence>
<accession>A0AAF0PZC6</accession>
<evidence type="ECO:0000313" key="3">
    <source>
        <dbReference type="Proteomes" id="UP001234989"/>
    </source>
</evidence>
<sequence>MVVFALKIGRRYMYGVCCEIYSDHMSPECIISHIDLNSRQRRWIEILKDYDLSILYHSGNVNMVTDAYGGFDQGILQEAHDSRYFIYSGTAKMYRDIRQHYWWSGMRRDIPDYLSSCQHVKAEHLRPGDCTVRGPTWLRCRSLIGLFESTKPRPCGIDFIREALAHEGRDDLGCGPSLTPEDLDDHLTFVEEPIAILVIDVWRLRSRAIPIVNVRWRHRLVEEAT</sequence>
<feature type="domain" description="Integrase zinc-binding" evidence="1">
    <location>
        <begin position="74"/>
        <end position="118"/>
    </location>
</feature>
<dbReference type="Gene3D" id="1.10.340.70">
    <property type="match status" value="1"/>
</dbReference>
<proteinExistence type="predicted"/>
<dbReference type="PANTHER" id="PTHR37984">
    <property type="entry name" value="PROTEIN CBG26694"/>
    <property type="match status" value="1"/>
</dbReference>
<keyword evidence="3" id="KW-1185">Reference proteome</keyword>
<gene>
    <name evidence="2" type="ORF">MTR67_007126</name>
</gene>
<reference evidence="2" key="1">
    <citation type="submission" date="2023-08" db="EMBL/GenBank/DDBJ databases">
        <title>A de novo genome assembly of Solanum verrucosum Schlechtendal, a Mexican diploid species geographically isolated from the other diploid A-genome species in potato relatives.</title>
        <authorList>
            <person name="Hosaka K."/>
        </authorList>
    </citation>
    <scope>NUCLEOTIDE SEQUENCE</scope>
    <source>
        <tissue evidence="2">Young leaves</tissue>
    </source>
</reference>
<dbReference type="Pfam" id="PF17921">
    <property type="entry name" value="Integrase_H2C2"/>
    <property type="match status" value="1"/>
</dbReference>
<dbReference type="InterPro" id="IPR043502">
    <property type="entry name" value="DNA/RNA_pol_sf"/>
</dbReference>
<dbReference type="EMBL" id="CP133613">
    <property type="protein sequence ID" value="WMV13741.1"/>
    <property type="molecule type" value="Genomic_DNA"/>
</dbReference>
<dbReference type="InterPro" id="IPR041588">
    <property type="entry name" value="Integrase_H2C2"/>
</dbReference>
<dbReference type="SUPFAM" id="SSF56672">
    <property type="entry name" value="DNA/RNA polymerases"/>
    <property type="match status" value="1"/>
</dbReference>
<dbReference type="Proteomes" id="UP001234989">
    <property type="component" value="Chromosome 2"/>
</dbReference>
<name>A0AAF0PZC6_SOLVR</name>
<dbReference type="InterPro" id="IPR050951">
    <property type="entry name" value="Retrovirus_Pol_polyprotein"/>
</dbReference>
<protein>
    <recommendedName>
        <fullName evidence="1">Integrase zinc-binding domain-containing protein</fullName>
    </recommendedName>
</protein>